<evidence type="ECO:0000313" key="1">
    <source>
        <dbReference type="EMBL" id="CAG8615765.1"/>
    </source>
</evidence>
<organism evidence="1 2">
    <name type="scientific">Cetraspora pellucida</name>
    <dbReference type="NCBI Taxonomy" id="1433469"/>
    <lineage>
        <taxon>Eukaryota</taxon>
        <taxon>Fungi</taxon>
        <taxon>Fungi incertae sedis</taxon>
        <taxon>Mucoromycota</taxon>
        <taxon>Glomeromycotina</taxon>
        <taxon>Glomeromycetes</taxon>
        <taxon>Diversisporales</taxon>
        <taxon>Gigasporaceae</taxon>
        <taxon>Cetraspora</taxon>
    </lineage>
</organism>
<protein>
    <submittedName>
        <fullName evidence="1">15359_t:CDS:1</fullName>
    </submittedName>
</protein>
<reference evidence="1" key="1">
    <citation type="submission" date="2021-06" db="EMBL/GenBank/DDBJ databases">
        <authorList>
            <person name="Kallberg Y."/>
            <person name="Tangrot J."/>
            <person name="Rosling A."/>
        </authorList>
    </citation>
    <scope>NUCLEOTIDE SEQUENCE</scope>
    <source>
        <strain evidence="1">28 12/20/2015</strain>
    </source>
</reference>
<keyword evidence="2" id="KW-1185">Reference proteome</keyword>
<sequence length="390" mass="45034">MSKVSSLFQSISHPSEISALVQFIFCTPKNKLEIKPENKKKIRCYEFLDQTSRSFAAVIRQLDDPVRDADGLLRDVSGPLEKDRQLLVEFDVVIDEFLSLRKEFRDIIADATNEMGNGMADYAKDGAHTNGASIKTLKDFDMYCYYAAGLPGLITTRLFVASSLESSDLANDTNLSINLGLYYQKTTIIRDYLEDHLYGRKFWPEEIWSIYVKDSSDLKEPGYETEALDCLSSMILNILNHVPGNLTYMNMLQNKSTFRLCAIPQMCAFATLSKTFRNYDTFQKTVKIRRGEAAKCTSIHDLANFYLEYTRVIISKNDRKDPNFMKIRAACEKIEQWCATNLPATKVYNKPLKNDWFNQENDLLLFFGFSLLAFTANLLYFYNWEHFRYD</sequence>
<accession>A0ACA9N3M1</accession>
<name>A0ACA9N3M1_9GLOM</name>
<comment type="caution">
    <text evidence="1">The sequence shown here is derived from an EMBL/GenBank/DDBJ whole genome shotgun (WGS) entry which is preliminary data.</text>
</comment>
<dbReference type="EMBL" id="CAJVPW010010464">
    <property type="protein sequence ID" value="CAG8615765.1"/>
    <property type="molecule type" value="Genomic_DNA"/>
</dbReference>
<feature type="non-terminal residue" evidence="1">
    <location>
        <position position="390"/>
    </location>
</feature>
<gene>
    <name evidence="1" type="ORF">SPELUC_LOCUS7674</name>
</gene>
<proteinExistence type="predicted"/>
<evidence type="ECO:0000313" key="2">
    <source>
        <dbReference type="Proteomes" id="UP000789366"/>
    </source>
</evidence>
<dbReference type="Proteomes" id="UP000789366">
    <property type="component" value="Unassembled WGS sequence"/>
</dbReference>